<sequence length="73" mass="8144">MDIQTANLLLLIGLPLLAFVGVLFLGHVDKKVVRKVKAMPKFESDIDIDDDVVGDGYVDPNVVFREDGIHMYD</sequence>
<feature type="transmembrane region" description="Helical" evidence="1">
    <location>
        <begin position="6"/>
        <end position="25"/>
    </location>
</feature>
<protein>
    <submittedName>
        <fullName evidence="2">Uncharacterized protein</fullName>
    </submittedName>
</protein>
<keyword evidence="3" id="KW-1185">Reference proteome</keyword>
<dbReference type="RefSeq" id="WP_153498939.1">
    <property type="nucleotide sequence ID" value="NZ_WIRE01000001.1"/>
</dbReference>
<accession>A0A6N7LPS0</accession>
<dbReference type="AlphaFoldDB" id="A0A6N7LPS0"/>
<proteinExistence type="predicted"/>
<dbReference type="Proteomes" id="UP000469421">
    <property type="component" value="Unassembled WGS sequence"/>
</dbReference>
<name>A0A6N7LPS0_9GAMM</name>
<keyword evidence="1" id="KW-0812">Transmembrane</keyword>
<dbReference type="EMBL" id="WIRE01000001">
    <property type="protein sequence ID" value="MQX52209.1"/>
    <property type="molecule type" value="Genomic_DNA"/>
</dbReference>
<gene>
    <name evidence="2" type="ORF">GFN93_03050</name>
</gene>
<organism evidence="2 3">
    <name type="scientific">Alcanivorax sediminis</name>
    <dbReference type="NCBI Taxonomy" id="2663008"/>
    <lineage>
        <taxon>Bacteria</taxon>
        <taxon>Pseudomonadati</taxon>
        <taxon>Pseudomonadota</taxon>
        <taxon>Gammaproteobacteria</taxon>
        <taxon>Oceanospirillales</taxon>
        <taxon>Alcanivoracaceae</taxon>
        <taxon>Alcanivorax</taxon>
    </lineage>
</organism>
<evidence type="ECO:0000313" key="3">
    <source>
        <dbReference type="Proteomes" id="UP000469421"/>
    </source>
</evidence>
<comment type="caution">
    <text evidence="2">The sequence shown here is derived from an EMBL/GenBank/DDBJ whole genome shotgun (WGS) entry which is preliminary data.</text>
</comment>
<evidence type="ECO:0000256" key="1">
    <source>
        <dbReference type="SAM" id="Phobius"/>
    </source>
</evidence>
<keyword evidence="1" id="KW-1133">Transmembrane helix</keyword>
<keyword evidence="1" id="KW-0472">Membrane</keyword>
<evidence type="ECO:0000313" key="2">
    <source>
        <dbReference type="EMBL" id="MQX52209.1"/>
    </source>
</evidence>
<reference evidence="2 3" key="1">
    <citation type="submission" date="2019-10" db="EMBL/GenBank/DDBJ databases">
        <title>Alcanivorax sp.PA15-N-34 draft genome sequence.</title>
        <authorList>
            <person name="Liao X."/>
            <person name="Shao Z."/>
        </authorList>
    </citation>
    <scope>NUCLEOTIDE SEQUENCE [LARGE SCALE GENOMIC DNA]</scope>
    <source>
        <strain evidence="2 3">PA15-N-34</strain>
    </source>
</reference>